<dbReference type="Pfam" id="PF07521">
    <property type="entry name" value="RMMBL"/>
    <property type="match status" value="1"/>
</dbReference>
<feature type="binding site" evidence="12">
    <location>
        <position position="78"/>
    </location>
    <ligand>
        <name>Zn(2+)</name>
        <dbReference type="ChEBI" id="CHEBI:29105"/>
        <label>2</label>
        <note>catalytic</note>
    </ligand>
</feature>
<feature type="binding site" evidence="12">
    <location>
        <position position="76"/>
    </location>
    <ligand>
        <name>Zn(2+)</name>
        <dbReference type="ChEBI" id="CHEBI:29105"/>
        <label>1</label>
        <note>catalytic</note>
    </ligand>
</feature>
<dbReference type="PANTHER" id="PTHR43694:SF1">
    <property type="entry name" value="RIBONUCLEASE J"/>
    <property type="match status" value="1"/>
</dbReference>
<feature type="binding site" evidence="12">
    <location>
        <position position="146"/>
    </location>
    <ligand>
        <name>Zn(2+)</name>
        <dbReference type="ChEBI" id="CHEBI:29105"/>
        <label>1</label>
        <note>catalytic</note>
    </ligand>
</feature>
<dbReference type="Pfam" id="PF00753">
    <property type="entry name" value="Lactamase_B"/>
    <property type="match status" value="1"/>
</dbReference>
<feature type="binding site" evidence="12">
    <location>
        <position position="80"/>
    </location>
    <ligand>
        <name>Zn(2+)</name>
        <dbReference type="ChEBI" id="CHEBI:29105"/>
        <label>1</label>
        <note>catalytic</note>
    </ligand>
</feature>
<gene>
    <name evidence="9" type="primary">rnj</name>
    <name evidence="14" type="ORF">UV05_C0033G0003</name>
</gene>
<dbReference type="PIRSF" id="PIRSF004803">
    <property type="entry name" value="RnjA"/>
    <property type="match status" value="1"/>
</dbReference>
<dbReference type="AlphaFoldDB" id="A0A0G1B9V6"/>
<dbReference type="NCBIfam" id="TIGR00649">
    <property type="entry name" value="MG423"/>
    <property type="match status" value="1"/>
</dbReference>
<keyword evidence="3 12" id="KW-0479">Metal-binding</keyword>
<dbReference type="CDD" id="cd07714">
    <property type="entry name" value="RNaseJ_MBL-fold"/>
    <property type="match status" value="1"/>
</dbReference>
<feature type="active site" description="Proton donor" evidence="10">
    <location>
        <position position="200"/>
    </location>
</feature>
<dbReference type="GO" id="GO:0004534">
    <property type="term" value="F:5'-3' RNA exonuclease activity"/>
    <property type="evidence" value="ECO:0007669"/>
    <property type="project" value="UniProtKB-UniRule"/>
</dbReference>
<keyword evidence="2 9" id="KW-0540">Nuclease</keyword>
<keyword evidence="6 12" id="KW-0862">Zinc</keyword>
<dbReference type="Proteomes" id="UP000034875">
    <property type="component" value="Unassembled WGS sequence"/>
</dbReference>
<protein>
    <recommendedName>
        <fullName evidence="9">Ribonuclease J</fullName>
        <shortName evidence="9">RNase J</shortName>
        <ecNumber evidence="9">3.1.-.-</ecNumber>
    </recommendedName>
</protein>
<dbReference type="GO" id="GO:0008270">
    <property type="term" value="F:zinc ion binding"/>
    <property type="evidence" value="ECO:0007669"/>
    <property type="project" value="InterPro"/>
</dbReference>
<evidence type="ECO:0000256" key="7">
    <source>
        <dbReference type="ARBA" id="ARBA00022839"/>
    </source>
</evidence>
<keyword evidence="8 9" id="KW-0694">RNA-binding</keyword>
<evidence type="ECO:0000313" key="14">
    <source>
        <dbReference type="EMBL" id="KKS43091.1"/>
    </source>
</evidence>
<dbReference type="EMBL" id="LCCZ01000033">
    <property type="protein sequence ID" value="KKS43091.1"/>
    <property type="molecule type" value="Genomic_DNA"/>
</dbReference>
<keyword evidence="1 9" id="KW-0963">Cytoplasm</keyword>
<evidence type="ECO:0000313" key="15">
    <source>
        <dbReference type="Proteomes" id="UP000034875"/>
    </source>
</evidence>
<feature type="active site" description="Proton acceptor" evidence="10">
    <location>
        <position position="374"/>
    </location>
</feature>
<accession>A0A0G1B9V6</accession>
<comment type="similarity">
    <text evidence="9">Belongs to the metallo-beta-lactamase superfamily. RNA-metabolizing metallo-beta-lactamase-like family. Bacterial RNase J subfamily.</text>
</comment>
<evidence type="ECO:0000256" key="1">
    <source>
        <dbReference type="ARBA" id="ARBA00022490"/>
    </source>
</evidence>
<feature type="binding site" evidence="12">
    <location>
        <position position="53"/>
    </location>
    <ligand>
        <name>Ca(2+)</name>
        <dbReference type="ChEBI" id="CHEBI:29108"/>
    </ligand>
</feature>
<dbReference type="GO" id="GO:0004521">
    <property type="term" value="F:RNA endonuclease activity"/>
    <property type="evidence" value="ECO:0007669"/>
    <property type="project" value="UniProtKB-UniRule"/>
</dbReference>
<evidence type="ECO:0000256" key="4">
    <source>
        <dbReference type="ARBA" id="ARBA00022759"/>
    </source>
</evidence>
<dbReference type="SUPFAM" id="SSF56281">
    <property type="entry name" value="Metallo-hydrolase/oxidoreductase"/>
    <property type="match status" value="1"/>
</dbReference>
<dbReference type="Gene3D" id="3.10.20.580">
    <property type="match status" value="1"/>
</dbReference>
<comment type="subunit">
    <text evidence="9">Homodimer, may be a subunit of the RNA degradosome.</text>
</comment>
<feature type="binding site" evidence="11">
    <location>
        <begin position="237"/>
        <end position="239"/>
    </location>
    <ligand>
        <name>substrate</name>
    </ligand>
</feature>
<dbReference type="PANTHER" id="PTHR43694">
    <property type="entry name" value="RIBONUCLEASE J"/>
    <property type="match status" value="1"/>
</dbReference>
<feature type="binding site" evidence="12">
    <location>
        <position position="81"/>
    </location>
    <ligand>
        <name>Zn(2+)</name>
        <dbReference type="ChEBI" id="CHEBI:29105"/>
        <label>1</label>
        <note>catalytic</note>
    </ligand>
</feature>
<sequence>MPHFFKKEQKLKIIPLGGIGTVTKNMYIYEYGADILIVDCGIGFPEEEQLGVDLVIPDISYLRDKLSRIRGIVITHGHDDHYGGLPYLIDDLGKPQIFATKLVSGFIQNKLTEVNKWKGQSLKIIEPEKDTLQLGSFFITPFRVNHSVPDACGLSIKTPIGQIIHAPDFKFDWTPVDGKAFEVGKLARLSQEGVLCLLSDSLGVTNRGYTASEKDIQATFDEQFAKAERRIFVTTISSNVSRMQQAINSSIKFGRRVVLAGRSIEQNVFTAKRLGYLHYPLETVVSLEESRKLQPFEVTYLISGCYGQENSALVRLARGERTNLEISEGDFVIFSADPIPGTERAVNRTIDQLIEKGARVIYSEIQGGLHVSGHGCRGDLAMMVGLTQPKYFVPIGGNIRHMHEYKRMVVEMGYDPQTVFEPKNGEWLEFGRDKAKIAGIMELNDVFVDGSLVGDVGPKVLEDRRVLSSEGIVVVILNKDKSGKIAASVGIVSRGFVYMADSTSLIRKAENLVRQEGAGRDIREWSKVKFRIEEKLGNFFYKETARKPLVLPVLVDSAA</sequence>
<dbReference type="InterPro" id="IPR001279">
    <property type="entry name" value="Metallo-B-lactamas"/>
</dbReference>
<evidence type="ECO:0000256" key="6">
    <source>
        <dbReference type="ARBA" id="ARBA00022833"/>
    </source>
</evidence>
<proteinExistence type="inferred from homology"/>
<evidence type="ECO:0000256" key="12">
    <source>
        <dbReference type="PIRSR" id="PIRSR004803-3"/>
    </source>
</evidence>
<keyword evidence="9" id="KW-0698">rRNA processing</keyword>
<keyword evidence="12" id="KW-0106">Calcium</keyword>
<keyword evidence="4 9" id="KW-0255">Endonuclease</keyword>
<feature type="binding site" evidence="12">
    <location>
        <position position="168"/>
    </location>
    <ligand>
        <name>Zn(2+)</name>
        <dbReference type="ChEBI" id="CHEBI:29105"/>
        <label>1</label>
        <note>catalytic</note>
    </ligand>
</feature>
<name>A0A0G1B9V6_9BACT</name>
<dbReference type="Gene3D" id="3.60.15.10">
    <property type="entry name" value="Ribonuclease Z/Hydroxyacylglutathione hydrolase-like"/>
    <property type="match status" value="1"/>
</dbReference>
<dbReference type="GO" id="GO:0003723">
    <property type="term" value="F:RNA binding"/>
    <property type="evidence" value="ECO:0007669"/>
    <property type="project" value="UniProtKB-UniRule"/>
</dbReference>
<evidence type="ECO:0000256" key="3">
    <source>
        <dbReference type="ARBA" id="ARBA00022723"/>
    </source>
</evidence>
<dbReference type="Gene3D" id="3.40.50.10710">
    <property type="entry name" value="Metallo-hydrolase/oxidoreductase"/>
    <property type="match status" value="1"/>
</dbReference>
<dbReference type="InterPro" id="IPR011108">
    <property type="entry name" value="RMMBL"/>
</dbReference>
<organism evidence="14 15">
    <name type="scientific">candidate division CPR1 bacterium GW2011_GWA2_42_17</name>
    <dbReference type="NCBI Taxonomy" id="1618341"/>
    <lineage>
        <taxon>Bacteria</taxon>
        <taxon>candidate division CPR1</taxon>
    </lineage>
</organism>
<dbReference type="InterPro" id="IPR004613">
    <property type="entry name" value="RNase_J"/>
</dbReference>
<evidence type="ECO:0000256" key="11">
    <source>
        <dbReference type="PIRSR" id="PIRSR004803-2"/>
    </source>
</evidence>
<dbReference type="EC" id="3.1.-.-" evidence="9"/>
<evidence type="ECO:0000256" key="5">
    <source>
        <dbReference type="ARBA" id="ARBA00022801"/>
    </source>
</evidence>
<comment type="function">
    <text evidence="9">An RNase that has 5'-3' exonuclease and possibly endonuclease activity. Involved in maturation of rRNA and in some organisms also mRNA maturation and/or decay.</text>
</comment>
<dbReference type="HAMAP" id="MF_01491">
    <property type="entry name" value="RNase_J_bact"/>
    <property type="match status" value="1"/>
</dbReference>
<evidence type="ECO:0000256" key="2">
    <source>
        <dbReference type="ARBA" id="ARBA00022722"/>
    </source>
</evidence>
<feature type="binding site" evidence="9 11">
    <location>
        <begin position="370"/>
        <end position="374"/>
    </location>
    <ligand>
        <name>substrate</name>
    </ligand>
</feature>
<evidence type="ECO:0000256" key="8">
    <source>
        <dbReference type="ARBA" id="ARBA00022884"/>
    </source>
</evidence>
<evidence type="ECO:0000259" key="13">
    <source>
        <dbReference type="SMART" id="SM00849"/>
    </source>
</evidence>
<dbReference type="SMART" id="SM00849">
    <property type="entry name" value="Lactamase_B"/>
    <property type="match status" value="1"/>
</dbReference>
<dbReference type="InterPro" id="IPR055132">
    <property type="entry name" value="RNase_J_b_CASP"/>
</dbReference>
<feature type="binding site" evidence="12">
    <location>
        <position position="51"/>
    </location>
    <ligand>
        <name>Ca(2+)</name>
        <dbReference type="ChEBI" id="CHEBI:29108"/>
    </ligand>
</feature>
<dbReference type="InterPro" id="IPR030854">
    <property type="entry name" value="RNase_J_bac"/>
</dbReference>
<dbReference type="PATRIC" id="fig|1618341.3.peg.524"/>
<keyword evidence="7 9" id="KW-0269">Exonuclease</keyword>
<dbReference type="Pfam" id="PF22505">
    <property type="entry name" value="RNase_J_b_CASP"/>
    <property type="match status" value="1"/>
</dbReference>
<evidence type="ECO:0000256" key="9">
    <source>
        <dbReference type="HAMAP-Rule" id="MF_01491"/>
    </source>
</evidence>
<keyword evidence="5 9" id="KW-0378">Hydrolase</keyword>
<dbReference type="GO" id="GO:0005737">
    <property type="term" value="C:cytoplasm"/>
    <property type="evidence" value="ECO:0007669"/>
    <property type="project" value="UniProtKB-SubCell"/>
</dbReference>
<comment type="cofactor">
    <cofactor evidence="12">
        <name>Zn(2+)</name>
        <dbReference type="ChEBI" id="CHEBI:29105"/>
    </cofactor>
    <text evidence="12">Binds 2 Zn(2+) ions per subunit. It is not clear if Zn(2+) or Mg(2+) is physiologically important.</text>
</comment>
<comment type="caution">
    <text evidence="14">The sequence shown here is derived from an EMBL/GenBank/DDBJ whole genome shotgun (WGS) entry which is preliminary data.</text>
</comment>
<dbReference type="Pfam" id="PF17770">
    <property type="entry name" value="RNase_J_C"/>
    <property type="match status" value="1"/>
</dbReference>
<dbReference type="InterPro" id="IPR041636">
    <property type="entry name" value="RNase_J_C"/>
</dbReference>
<feature type="domain" description="Metallo-beta-lactamase" evidence="13">
    <location>
        <begin position="23"/>
        <end position="220"/>
    </location>
</feature>
<dbReference type="InterPro" id="IPR042173">
    <property type="entry name" value="RNase_J_2"/>
</dbReference>
<comment type="subcellular location">
    <subcellularLocation>
        <location evidence="9">Cytoplasm</location>
    </subcellularLocation>
</comment>
<reference evidence="14 15" key="1">
    <citation type="journal article" date="2015" name="Nature">
        <title>rRNA introns, odd ribosomes, and small enigmatic genomes across a large radiation of phyla.</title>
        <authorList>
            <person name="Brown C.T."/>
            <person name="Hug L.A."/>
            <person name="Thomas B.C."/>
            <person name="Sharon I."/>
            <person name="Castelle C.J."/>
            <person name="Singh A."/>
            <person name="Wilkins M.J."/>
            <person name="Williams K.H."/>
            <person name="Banfield J.F."/>
        </authorList>
    </citation>
    <scope>NUCLEOTIDE SEQUENCE [LARGE SCALE GENOMIC DNA]</scope>
</reference>
<dbReference type="GO" id="GO:0006364">
    <property type="term" value="P:rRNA processing"/>
    <property type="evidence" value="ECO:0007669"/>
    <property type="project" value="UniProtKB-UniRule"/>
</dbReference>
<dbReference type="InterPro" id="IPR036866">
    <property type="entry name" value="RibonucZ/Hydroxyglut_hydro"/>
</dbReference>
<evidence type="ECO:0000256" key="10">
    <source>
        <dbReference type="PIRSR" id="PIRSR004803-1"/>
    </source>
</evidence>
<comment type="cofactor">
    <cofactor evidence="12">
        <name>Ca(2+)</name>
        <dbReference type="ChEBI" id="CHEBI:29108"/>
    </cofactor>
    <text evidence="12">Binds 1 Ca(2+) cation per subunit. Seen in 1 crystal structure, it is not clear if it is physiologically important.</text>
</comment>
<feature type="binding site" evidence="12">
    <location>
        <position position="449"/>
    </location>
    <ligand>
        <name>Ca(2+)</name>
        <dbReference type="ChEBI" id="CHEBI:29108"/>
    </ligand>
</feature>